<dbReference type="AlphaFoldDB" id="A0A0N4ZPN8"/>
<keyword evidence="3" id="KW-0378">Hydrolase</keyword>
<evidence type="ECO:0000259" key="5">
    <source>
        <dbReference type="PROSITE" id="PS51934"/>
    </source>
</evidence>
<dbReference type="WBParaSite" id="PTRK_0001049700.1">
    <property type="protein sequence ID" value="PTRK_0001049700.1"/>
    <property type="gene ID" value="PTRK_0001049700"/>
</dbReference>
<evidence type="ECO:0000256" key="1">
    <source>
        <dbReference type="ARBA" id="ARBA00007824"/>
    </source>
</evidence>
<evidence type="ECO:0000313" key="6">
    <source>
        <dbReference type="Proteomes" id="UP000038045"/>
    </source>
</evidence>
<dbReference type="GO" id="GO:0005737">
    <property type="term" value="C:cytoplasm"/>
    <property type="evidence" value="ECO:0007669"/>
    <property type="project" value="TreeGrafter"/>
</dbReference>
<evidence type="ECO:0000256" key="2">
    <source>
        <dbReference type="ARBA" id="ARBA00022679"/>
    </source>
</evidence>
<evidence type="ECO:0000256" key="4">
    <source>
        <dbReference type="ARBA" id="ARBA00023098"/>
    </source>
</evidence>
<dbReference type="PROSITE" id="PS51934">
    <property type="entry name" value="LRAT"/>
    <property type="match status" value="1"/>
</dbReference>
<keyword evidence="6" id="KW-1185">Reference proteome</keyword>
<dbReference type="GO" id="GO:0004623">
    <property type="term" value="F:phospholipase A2 activity"/>
    <property type="evidence" value="ECO:0007669"/>
    <property type="project" value="TreeGrafter"/>
</dbReference>
<dbReference type="InterPro" id="IPR051496">
    <property type="entry name" value="H-rev107_PLA/AT"/>
</dbReference>
<dbReference type="PANTHER" id="PTHR13943:SF77">
    <property type="entry name" value="LRAT DOMAIN-CONTAINING PROTEIN"/>
    <property type="match status" value="1"/>
</dbReference>
<feature type="domain" description="LRAT" evidence="5">
    <location>
        <begin position="32"/>
        <end position="154"/>
    </location>
</feature>
<organism evidence="6 7">
    <name type="scientific">Parastrongyloides trichosuri</name>
    <name type="common">Possum-specific nematode worm</name>
    <dbReference type="NCBI Taxonomy" id="131310"/>
    <lineage>
        <taxon>Eukaryota</taxon>
        <taxon>Metazoa</taxon>
        <taxon>Ecdysozoa</taxon>
        <taxon>Nematoda</taxon>
        <taxon>Chromadorea</taxon>
        <taxon>Rhabditida</taxon>
        <taxon>Tylenchina</taxon>
        <taxon>Panagrolaimomorpha</taxon>
        <taxon>Strongyloidoidea</taxon>
        <taxon>Strongyloididae</taxon>
        <taxon>Parastrongyloides</taxon>
    </lineage>
</organism>
<dbReference type="GO" id="GO:0008970">
    <property type="term" value="F:phospholipase A1 activity"/>
    <property type="evidence" value="ECO:0007669"/>
    <property type="project" value="TreeGrafter"/>
</dbReference>
<proteinExistence type="inferred from homology"/>
<evidence type="ECO:0000256" key="3">
    <source>
        <dbReference type="ARBA" id="ARBA00022801"/>
    </source>
</evidence>
<comment type="similarity">
    <text evidence="1">Belongs to the H-rev107 family.</text>
</comment>
<reference evidence="7" key="1">
    <citation type="submission" date="2017-02" db="UniProtKB">
        <authorList>
            <consortium name="WormBaseParasite"/>
        </authorList>
    </citation>
    <scope>IDENTIFICATION</scope>
</reference>
<dbReference type="GO" id="GO:0016410">
    <property type="term" value="F:N-acyltransferase activity"/>
    <property type="evidence" value="ECO:0007669"/>
    <property type="project" value="TreeGrafter"/>
</dbReference>
<dbReference type="PANTHER" id="PTHR13943">
    <property type="entry name" value="HRAS-LIKE SUPPRESSOR - RELATED"/>
    <property type="match status" value="1"/>
</dbReference>
<dbReference type="Gene3D" id="3.90.1720.10">
    <property type="entry name" value="endopeptidase domain like (from Nostoc punctiforme)"/>
    <property type="match status" value="1"/>
</dbReference>
<dbReference type="Pfam" id="PF04970">
    <property type="entry name" value="LRAT"/>
    <property type="match status" value="1"/>
</dbReference>
<accession>A0A0N4ZPN8</accession>
<name>A0A0N4ZPN8_PARTI</name>
<sequence>MANYKILTNWMSVDDLEDKVRIGDLIEFKRIDEKTKSTIYHHWAVFIGLRNGEQSVIHFANDKNDFEFTLSRTGLKKDSVENGNKIRYSTLHDVAGKSQCRINNYSDNETEPLKGPIIIKKAESKLGCTEYNLITNNCEHFARWCRYGKSESSQIQIAEAVKKAANGYLHNGLEGALKNSGVEGIKQIRSFANRELKLKF</sequence>
<protein>
    <submittedName>
        <fullName evidence="7">LRAT domain-containing protein</fullName>
    </submittedName>
</protein>
<dbReference type="GO" id="GO:0070292">
    <property type="term" value="P:N-acylphosphatidylethanolamine metabolic process"/>
    <property type="evidence" value="ECO:0007669"/>
    <property type="project" value="TreeGrafter"/>
</dbReference>
<dbReference type="InterPro" id="IPR007053">
    <property type="entry name" value="LRAT_dom"/>
</dbReference>
<dbReference type="Proteomes" id="UP000038045">
    <property type="component" value="Unplaced"/>
</dbReference>
<evidence type="ECO:0000313" key="7">
    <source>
        <dbReference type="WBParaSite" id="PTRK_0001049700.1"/>
    </source>
</evidence>
<keyword evidence="2" id="KW-0808">Transferase</keyword>
<keyword evidence="4" id="KW-0443">Lipid metabolism</keyword>
<dbReference type="STRING" id="131310.A0A0N4ZPN8"/>